<reference evidence="1" key="1">
    <citation type="submission" date="2018-06" db="EMBL/GenBank/DDBJ databases">
        <authorList>
            <person name="Zhirakovskaya E."/>
        </authorList>
    </citation>
    <scope>NUCLEOTIDE SEQUENCE</scope>
</reference>
<dbReference type="AlphaFoldDB" id="A0A3B0SKK7"/>
<organism evidence="1">
    <name type="scientific">hydrothermal vent metagenome</name>
    <dbReference type="NCBI Taxonomy" id="652676"/>
    <lineage>
        <taxon>unclassified sequences</taxon>
        <taxon>metagenomes</taxon>
        <taxon>ecological metagenomes</taxon>
    </lineage>
</organism>
<sequence length="33" mass="3291">MITVSSGNALLEESGDALVVPVFSDLAWGPGAS</sequence>
<feature type="non-terminal residue" evidence="1">
    <location>
        <position position="33"/>
    </location>
</feature>
<gene>
    <name evidence="1" type="ORF">MNBD_ACTINO02-852</name>
</gene>
<accession>A0A3B0SKK7</accession>
<name>A0A3B0SKK7_9ZZZZ</name>
<proteinExistence type="predicted"/>
<protein>
    <submittedName>
        <fullName evidence="1">Uncharacterized protein</fullName>
    </submittedName>
</protein>
<dbReference type="EMBL" id="UOEK01000207">
    <property type="protein sequence ID" value="VAW01269.1"/>
    <property type="molecule type" value="Genomic_DNA"/>
</dbReference>
<evidence type="ECO:0000313" key="1">
    <source>
        <dbReference type="EMBL" id="VAW01269.1"/>
    </source>
</evidence>